<dbReference type="AlphaFoldDB" id="A0A2P7U1P8"/>
<keyword evidence="3" id="KW-1185">Reference proteome</keyword>
<organism evidence="2 3">
    <name type="scientific">Neisseria iguanae</name>
    <dbReference type="NCBI Taxonomy" id="90242"/>
    <lineage>
        <taxon>Bacteria</taxon>
        <taxon>Pseudomonadati</taxon>
        <taxon>Pseudomonadota</taxon>
        <taxon>Betaproteobacteria</taxon>
        <taxon>Neisseriales</taxon>
        <taxon>Neisseriaceae</taxon>
        <taxon>Neisseria</taxon>
    </lineage>
</organism>
<proteinExistence type="predicted"/>
<dbReference type="EMBL" id="PXYY01000014">
    <property type="protein sequence ID" value="PSJ80851.1"/>
    <property type="molecule type" value="Genomic_DNA"/>
</dbReference>
<feature type="non-terminal residue" evidence="2">
    <location>
        <position position="1"/>
    </location>
</feature>
<comment type="caution">
    <text evidence="2">The sequence shown here is derived from an EMBL/GenBank/DDBJ whole genome shotgun (WGS) entry which is preliminary data.</text>
</comment>
<dbReference type="Proteomes" id="UP000241868">
    <property type="component" value="Unassembled WGS sequence"/>
</dbReference>
<name>A0A2P7U1P8_9NEIS</name>
<accession>A0A2P7U1P8</accession>
<evidence type="ECO:0000313" key="1">
    <source>
        <dbReference type="EMBL" id="PSJ79163.1"/>
    </source>
</evidence>
<evidence type="ECO:0000313" key="3">
    <source>
        <dbReference type="Proteomes" id="UP000241868"/>
    </source>
</evidence>
<dbReference type="EMBL" id="PXYY01000186">
    <property type="protein sequence ID" value="PSJ79163.1"/>
    <property type="molecule type" value="Genomic_DNA"/>
</dbReference>
<evidence type="ECO:0000313" key="2">
    <source>
        <dbReference type="EMBL" id="PSJ80851.1"/>
    </source>
</evidence>
<reference evidence="2 3" key="1">
    <citation type="submission" date="2018-03" db="EMBL/GenBank/DDBJ databases">
        <title>Neisseria weixii sp. nov., isolated from the intestinal contents of Tibetan Plateau pika (Ochotona curzoniae) in Yushu, Qinghai Province, China.</title>
        <authorList>
            <person name="Gui Z."/>
        </authorList>
    </citation>
    <scope>NUCLEOTIDE SEQUENCE [LARGE SCALE GENOMIC DNA]</scope>
    <source>
        <strain evidence="2 3">ATCC 51483</strain>
    </source>
</reference>
<protein>
    <submittedName>
        <fullName evidence="2">IS481 family transposase</fullName>
    </submittedName>
</protein>
<gene>
    <name evidence="2" type="ORF">C7N83_03940</name>
    <name evidence="1" type="ORF">C7N83_13940</name>
</gene>
<sequence>LCRFVNLYHPVTPHKSLKGDTPFEIWQASFLKRLCK</sequence>